<proteinExistence type="predicted"/>
<evidence type="ECO:0000259" key="1">
    <source>
        <dbReference type="Pfam" id="PF13338"/>
    </source>
</evidence>
<dbReference type="Pfam" id="PF13338">
    <property type="entry name" value="AbiEi_4"/>
    <property type="match status" value="1"/>
</dbReference>
<keyword evidence="3" id="KW-1185">Reference proteome</keyword>
<dbReference type="AlphaFoldDB" id="A0A1E1F1C3"/>
<organism evidence="2 3">
    <name type="scientific">Sphingobium cloacae</name>
    <dbReference type="NCBI Taxonomy" id="120107"/>
    <lineage>
        <taxon>Bacteria</taxon>
        <taxon>Pseudomonadati</taxon>
        <taxon>Pseudomonadota</taxon>
        <taxon>Alphaproteobacteria</taxon>
        <taxon>Sphingomonadales</taxon>
        <taxon>Sphingomonadaceae</taxon>
        <taxon>Sphingobium</taxon>
    </lineage>
</organism>
<dbReference type="Proteomes" id="UP000218272">
    <property type="component" value="Chromosome SCLO_1"/>
</dbReference>
<evidence type="ECO:0000313" key="3">
    <source>
        <dbReference type="Proteomes" id="UP000218272"/>
    </source>
</evidence>
<dbReference type="InterPro" id="IPR025159">
    <property type="entry name" value="AbiEi_N"/>
</dbReference>
<reference evidence="2 3" key="1">
    <citation type="submission" date="2016-10" db="EMBL/GenBank/DDBJ databases">
        <title>Complete Genome Sequence of the Nonylphenol-Degrading Bacterium Sphingobium cloacae JCM 10874T.</title>
        <authorList>
            <person name="Ootsuka M."/>
            <person name="Nishizawa T."/>
            <person name="Ohta H."/>
        </authorList>
    </citation>
    <scope>NUCLEOTIDE SEQUENCE [LARGE SCALE GENOMIC DNA]</scope>
    <source>
        <strain evidence="2 3">JCM 10874</strain>
    </source>
</reference>
<gene>
    <name evidence="2" type="ORF">SCLO_1012850</name>
</gene>
<dbReference type="KEGG" id="sclo:SCLO_1012850"/>
<protein>
    <recommendedName>
        <fullName evidence="1">AbiEi antitoxin N-terminal domain-containing protein</fullName>
    </recommendedName>
</protein>
<dbReference type="EMBL" id="AP017655">
    <property type="protein sequence ID" value="BAV64325.1"/>
    <property type="molecule type" value="Genomic_DNA"/>
</dbReference>
<accession>A0A1E1F1C3</accession>
<dbReference type="OrthoDB" id="9125124at2"/>
<sequence>MEYTDSSSLPEGRQRLTALVGGAGDVISVDDAVRLLHLDRSTAAKTLARWTEQGWLRRVRRGAYVPVTLDTLDSKHVLDDPWVLVPSLFSPGYVGGRTAAEYWDLTEQIFNDIVVFTAKPIREKSQKHHGANFTVKHVAVERLFGTKAVWRGQSKVLVSDLQRTIVDMLDDPSVGGGIQHVADCLAEYLRRNDRNDTQLLAYIEQLGNGAVFKRLGFLAEDSASAEWLVEQCRSRLTKGNVKIDPSLDCPRMVTRWRLRIPDYWVQRGRA</sequence>
<evidence type="ECO:0000313" key="2">
    <source>
        <dbReference type="EMBL" id="BAV64325.1"/>
    </source>
</evidence>
<name>A0A1E1F1C3_9SPHN</name>
<dbReference type="RefSeq" id="WP_066516952.1">
    <property type="nucleotide sequence ID" value="NZ_AP017655.1"/>
</dbReference>
<feature type="domain" description="AbiEi antitoxin N-terminal" evidence="1">
    <location>
        <begin position="14"/>
        <end position="66"/>
    </location>
</feature>